<keyword evidence="1" id="KW-0175">Coiled coil</keyword>
<reference evidence="3 4" key="1">
    <citation type="journal article" date="2010" name="Nature">
        <title>Genome sequencing and analysis of the model grass Brachypodium distachyon.</title>
        <authorList>
            <consortium name="International Brachypodium Initiative"/>
        </authorList>
    </citation>
    <scope>NUCLEOTIDE SEQUENCE [LARGE SCALE GENOMIC DNA]</scope>
    <source>
        <strain evidence="3 4">Bd21</strain>
    </source>
</reference>
<accession>I1HCN6</accession>
<evidence type="ECO:0000313" key="5">
    <source>
        <dbReference type="Proteomes" id="UP000008810"/>
    </source>
</evidence>
<feature type="compositionally biased region" description="Polar residues" evidence="2">
    <location>
        <begin position="172"/>
        <end position="223"/>
    </location>
</feature>
<sequence>MQELEATSSQLASVVEARDNLKKELLDVYKKFESTTQELVEERRTVTTLNRELEALAKQLQVDSQARRALEAELDEATRSLDEMNTSALSLSKALESTHSKNSTLEAEKEVLSKALDEEKKKTIQAQENSEDAQNLISRLQTERESFEMRSRHLEEELALAKGEMLRLRRQISASRSQNTKILPRTSAATETSSVPRTSAPTETSQVANEQPVNDRNQKTSEVASGAPYTVKRTTRRRKGGAST</sequence>
<dbReference type="EMBL" id="CM000881">
    <property type="protein sequence ID" value="KQK03024.1"/>
    <property type="molecule type" value="Genomic_DNA"/>
</dbReference>
<protein>
    <submittedName>
        <fullName evidence="3 4">Uncharacterized protein</fullName>
    </submittedName>
</protein>
<name>I1HCN6_BRADI</name>
<dbReference type="OrthoDB" id="10255522at2759"/>
<dbReference type="STRING" id="15368.I1HCN6"/>
<dbReference type="Proteomes" id="UP000008810">
    <property type="component" value="Chromosome 2"/>
</dbReference>
<feature type="coiled-coil region" evidence="1">
    <location>
        <begin position="4"/>
        <end position="171"/>
    </location>
</feature>
<reference evidence="3" key="2">
    <citation type="submission" date="2017-06" db="EMBL/GenBank/DDBJ databases">
        <title>WGS assembly of Brachypodium distachyon.</title>
        <authorList>
            <consortium name="The International Brachypodium Initiative"/>
            <person name="Lucas S."/>
            <person name="Harmon-Smith M."/>
            <person name="Lail K."/>
            <person name="Tice H."/>
            <person name="Grimwood J."/>
            <person name="Bruce D."/>
            <person name="Barry K."/>
            <person name="Shu S."/>
            <person name="Lindquist E."/>
            <person name="Wang M."/>
            <person name="Pitluck S."/>
            <person name="Vogel J.P."/>
            <person name="Garvin D.F."/>
            <person name="Mockler T.C."/>
            <person name="Schmutz J."/>
            <person name="Rokhsar D."/>
            <person name="Bevan M.W."/>
        </authorList>
    </citation>
    <scope>NUCLEOTIDE SEQUENCE</scope>
    <source>
        <strain evidence="3">Bd21</strain>
    </source>
</reference>
<organism evidence="3">
    <name type="scientific">Brachypodium distachyon</name>
    <name type="common">Purple false brome</name>
    <name type="synonym">Trachynia distachya</name>
    <dbReference type="NCBI Taxonomy" id="15368"/>
    <lineage>
        <taxon>Eukaryota</taxon>
        <taxon>Viridiplantae</taxon>
        <taxon>Streptophyta</taxon>
        <taxon>Embryophyta</taxon>
        <taxon>Tracheophyta</taxon>
        <taxon>Spermatophyta</taxon>
        <taxon>Magnoliopsida</taxon>
        <taxon>Liliopsida</taxon>
        <taxon>Poales</taxon>
        <taxon>Poaceae</taxon>
        <taxon>BOP clade</taxon>
        <taxon>Pooideae</taxon>
        <taxon>Stipodae</taxon>
        <taxon>Brachypodieae</taxon>
        <taxon>Brachypodium</taxon>
    </lineage>
</organism>
<evidence type="ECO:0000313" key="3">
    <source>
        <dbReference type="EMBL" id="KQK03024.1"/>
    </source>
</evidence>
<proteinExistence type="predicted"/>
<dbReference type="EnsemblPlants" id="KQK03024">
    <property type="protein sequence ID" value="KQK03024"/>
    <property type="gene ID" value="BRADI_2g05090v3"/>
</dbReference>
<gene>
    <name evidence="3" type="ORF">BRADI_2g05090v3</name>
</gene>
<dbReference type="Gramene" id="KQK03024">
    <property type="protein sequence ID" value="KQK03024"/>
    <property type="gene ID" value="BRADI_2g05090v3"/>
</dbReference>
<evidence type="ECO:0000256" key="1">
    <source>
        <dbReference type="SAM" id="Coils"/>
    </source>
</evidence>
<dbReference type="eggNOG" id="ENOG502QZ3X">
    <property type="taxonomic scope" value="Eukaryota"/>
</dbReference>
<evidence type="ECO:0000313" key="4">
    <source>
        <dbReference type="EnsemblPlants" id="KQK03024"/>
    </source>
</evidence>
<dbReference type="InParanoid" id="I1HCN6"/>
<dbReference type="AlphaFoldDB" id="I1HCN6"/>
<evidence type="ECO:0000256" key="2">
    <source>
        <dbReference type="SAM" id="MobiDB-lite"/>
    </source>
</evidence>
<feature type="region of interest" description="Disordered" evidence="2">
    <location>
        <begin position="171"/>
        <end position="244"/>
    </location>
</feature>
<keyword evidence="5" id="KW-1185">Reference proteome</keyword>
<feature type="compositionally biased region" description="Basic residues" evidence="2">
    <location>
        <begin position="233"/>
        <end position="244"/>
    </location>
</feature>
<dbReference type="HOGENOM" id="CLU_1139379_0_0_1"/>
<reference evidence="4" key="3">
    <citation type="submission" date="2018-08" db="UniProtKB">
        <authorList>
            <consortium name="EnsemblPlants"/>
        </authorList>
    </citation>
    <scope>IDENTIFICATION</scope>
    <source>
        <strain evidence="4">cv. Bd21</strain>
    </source>
</reference>